<evidence type="ECO:0000259" key="5">
    <source>
        <dbReference type="Pfam" id="PF01048"/>
    </source>
</evidence>
<feature type="binding site" evidence="4">
    <location>
        <position position="190"/>
    </location>
    <ligand>
        <name>phosphate</name>
        <dbReference type="ChEBI" id="CHEBI:43474"/>
    </ligand>
</feature>
<dbReference type="EMBL" id="JAVRJZ010000016">
    <property type="protein sequence ID" value="KAK2711779.1"/>
    <property type="molecule type" value="Genomic_DNA"/>
</dbReference>
<feature type="binding site" evidence="4">
    <location>
        <begin position="53"/>
        <end position="54"/>
    </location>
    <ligand>
        <name>phosphate</name>
        <dbReference type="ChEBI" id="CHEBI:43474"/>
    </ligand>
</feature>
<protein>
    <recommendedName>
        <fullName evidence="4">S-methyl-5'-thioadenosine phosphorylase</fullName>
        <ecNumber evidence="4">2.4.2.28</ecNumber>
    </recommendedName>
    <alternativeName>
        <fullName evidence="4">5'-methylthioadenosine phosphorylase</fullName>
        <shortName evidence="4">MTA phosphorylase</shortName>
        <shortName evidence="4">MTAP</shortName>
        <shortName evidence="4">MTAPase</shortName>
    </alternativeName>
</protein>
<keyword evidence="2 4" id="KW-0808">Transferase</keyword>
<feature type="domain" description="Nucleoside phosphorylase" evidence="5">
    <location>
        <begin position="4"/>
        <end position="245"/>
    </location>
</feature>
<dbReference type="SUPFAM" id="SSF53167">
    <property type="entry name" value="Purine and uridine phosphorylases"/>
    <property type="match status" value="1"/>
</dbReference>
<sequence length="281" mass="31092">MKIKVGIIGGSGLYSLDCLENAQDVDVSTPYGKPSDKISVGTINGVNCAVLARHGRDHKFMPSTVNYRANIWALRELGCTHIIASTACGSLREDIKPGELVLLDQFIDRTTKREQTFYDCAPTSPRGVCHAPMDEPFCSKTRQILYETAQELGIKVHAKGTCVTIEGPRFSSKAESHLFRRWEADVVNMTTVPEVVLAKEAGLCYAAVALPTDYDCWRESEENVTADLVLKIFAENVSKVTRIFIAALPKIAQQDWTQYITDLKAKILSSVVIHKSVVLEK</sequence>
<comment type="caution">
    <text evidence="6">The sequence shown here is derived from an EMBL/GenBank/DDBJ whole genome shotgun (WGS) entry which is preliminary data.</text>
</comment>
<proteinExistence type="inferred from homology"/>
<dbReference type="GO" id="GO:0005829">
    <property type="term" value="C:cytosol"/>
    <property type="evidence" value="ECO:0007669"/>
    <property type="project" value="TreeGrafter"/>
</dbReference>
<dbReference type="EC" id="2.4.2.28" evidence="4"/>
<evidence type="ECO:0000313" key="7">
    <source>
        <dbReference type="Proteomes" id="UP001187531"/>
    </source>
</evidence>
<gene>
    <name evidence="6" type="ORF">QYM36_012785</name>
</gene>
<keyword evidence="3 4" id="KW-0660">Purine salvage</keyword>
<dbReference type="PROSITE" id="PS01240">
    <property type="entry name" value="PNP_MTAP_2"/>
    <property type="match status" value="1"/>
</dbReference>
<dbReference type="NCBIfam" id="TIGR01694">
    <property type="entry name" value="MTAP"/>
    <property type="match status" value="1"/>
</dbReference>
<dbReference type="InterPro" id="IPR018099">
    <property type="entry name" value="Purine_phosphorylase-2_CS"/>
</dbReference>
<dbReference type="GO" id="GO:0017061">
    <property type="term" value="F:S-methyl-5-thioadenosine phosphorylase activity"/>
    <property type="evidence" value="ECO:0007669"/>
    <property type="project" value="UniProtKB-UniRule"/>
</dbReference>
<dbReference type="GO" id="GO:0006166">
    <property type="term" value="P:purine ribonucleoside salvage"/>
    <property type="evidence" value="ECO:0007669"/>
    <property type="project" value="UniProtKB-KW"/>
</dbReference>
<dbReference type="Gene3D" id="3.40.50.1580">
    <property type="entry name" value="Nucleoside phosphorylase domain"/>
    <property type="match status" value="1"/>
</dbReference>
<evidence type="ECO:0000256" key="1">
    <source>
        <dbReference type="ARBA" id="ARBA00022676"/>
    </source>
</evidence>
<comment type="subcellular location">
    <subcellularLocation>
        <location evidence="4">Cytoplasm</location>
    </subcellularLocation>
    <subcellularLocation>
        <location evidence="4">Nucleus</location>
    </subcellularLocation>
</comment>
<dbReference type="GO" id="GO:0019509">
    <property type="term" value="P:L-methionine salvage from methylthioadenosine"/>
    <property type="evidence" value="ECO:0007669"/>
    <property type="project" value="UniProtKB-UniRule"/>
</dbReference>
<dbReference type="CDD" id="cd09010">
    <property type="entry name" value="MTAP_SsMTAPII_like_MTIP"/>
    <property type="match status" value="1"/>
</dbReference>
<keyword evidence="7" id="KW-1185">Reference proteome</keyword>
<dbReference type="Pfam" id="PF01048">
    <property type="entry name" value="PNP_UDP_1"/>
    <property type="match status" value="1"/>
</dbReference>
<keyword evidence="1 4" id="KW-0328">Glycosyltransferase</keyword>
<dbReference type="PANTHER" id="PTHR42679">
    <property type="entry name" value="S-METHYL-5'-THIOADENOSINE PHOSPHORYLASE"/>
    <property type="match status" value="1"/>
</dbReference>
<comment type="similarity">
    <text evidence="4">Belongs to the PNP/MTAP phosphorylase family. MTAP subfamily.</text>
</comment>
<feature type="site" description="Important for substrate specificity" evidence="4">
    <location>
        <position position="226"/>
    </location>
</feature>
<dbReference type="HAMAP" id="MF_01963">
    <property type="entry name" value="MTAP"/>
    <property type="match status" value="1"/>
</dbReference>
<comment type="catalytic activity">
    <reaction evidence="4">
        <text>S-methyl-5'-thioadenosine + phosphate = 5-(methylsulfanyl)-alpha-D-ribose 1-phosphate + adenine</text>
        <dbReference type="Rhea" id="RHEA:11852"/>
        <dbReference type="ChEBI" id="CHEBI:16708"/>
        <dbReference type="ChEBI" id="CHEBI:17509"/>
        <dbReference type="ChEBI" id="CHEBI:43474"/>
        <dbReference type="ChEBI" id="CHEBI:58533"/>
        <dbReference type="EC" id="2.4.2.28"/>
    </reaction>
</comment>
<dbReference type="Proteomes" id="UP001187531">
    <property type="component" value="Unassembled WGS sequence"/>
</dbReference>
<dbReference type="GO" id="GO:0005634">
    <property type="term" value="C:nucleus"/>
    <property type="evidence" value="ECO:0007669"/>
    <property type="project" value="UniProtKB-SubCell"/>
</dbReference>
<dbReference type="InterPro" id="IPR000845">
    <property type="entry name" value="Nucleoside_phosphorylase_d"/>
</dbReference>
<dbReference type="InterPro" id="IPR010044">
    <property type="entry name" value="MTAP"/>
</dbReference>
<evidence type="ECO:0000256" key="3">
    <source>
        <dbReference type="ARBA" id="ARBA00022726"/>
    </source>
</evidence>
<accession>A0AA88L3M6</accession>
<dbReference type="FunFam" id="3.40.50.1580:FF:000012">
    <property type="entry name" value="Probable 6-oxopurine nucleoside phosphorylase"/>
    <property type="match status" value="1"/>
</dbReference>
<comment type="function">
    <text evidence="4">Catalyzes the reversible phosphorylation of S-methyl-5'-thioadenosine (MTA) to adenine and 5-methylthioribose-1-phosphate. Involved in the breakdown of MTA, a major by-product of polyamine biosynthesis. Responsible for the first step in the methionine salvage pathway after MTA has been generated from S-adenosylmethionine. Has broad substrate specificity with 6-aminopurine nucleosides as preferred substrates.</text>
</comment>
<keyword evidence="4" id="KW-0539">Nucleus</keyword>
<comment type="subunit">
    <text evidence="4">Homotrimer.</text>
</comment>
<keyword evidence="4" id="KW-0963">Cytoplasm</keyword>
<dbReference type="InterPro" id="IPR035994">
    <property type="entry name" value="Nucleoside_phosphorylase_sf"/>
</dbReference>
<dbReference type="PANTHER" id="PTHR42679:SF2">
    <property type="entry name" value="S-METHYL-5'-THIOADENOSINE PHOSPHORYLASE"/>
    <property type="match status" value="1"/>
</dbReference>
<feature type="binding site" evidence="4">
    <location>
        <begin position="213"/>
        <end position="215"/>
    </location>
    <ligand>
        <name>substrate</name>
    </ligand>
</feature>
<feature type="binding site" evidence="4">
    <location>
        <position position="11"/>
    </location>
    <ligand>
        <name>phosphate</name>
        <dbReference type="ChEBI" id="CHEBI:43474"/>
    </ligand>
</feature>
<organism evidence="6 7">
    <name type="scientific">Artemia franciscana</name>
    <name type="common">Brine shrimp</name>
    <name type="synonym">Artemia sanfranciscana</name>
    <dbReference type="NCBI Taxonomy" id="6661"/>
    <lineage>
        <taxon>Eukaryota</taxon>
        <taxon>Metazoa</taxon>
        <taxon>Ecdysozoa</taxon>
        <taxon>Arthropoda</taxon>
        <taxon>Crustacea</taxon>
        <taxon>Branchiopoda</taxon>
        <taxon>Anostraca</taxon>
        <taxon>Artemiidae</taxon>
        <taxon>Artemia</taxon>
    </lineage>
</organism>
<evidence type="ECO:0000256" key="2">
    <source>
        <dbReference type="ARBA" id="ARBA00022679"/>
    </source>
</evidence>
<feature type="binding site" evidence="4">
    <location>
        <begin position="86"/>
        <end position="87"/>
    </location>
    <ligand>
        <name>phosphate</name>
        <dbReference type="ChEBI" id="CHEBI:43474"/>
    </ligand>
</feature>
<feature type="binding site" evidence="4">
    <location>
        <position position="189"/>
    </location>
    <ligand>
        <name>substrate</name>
    </ligand>
</feature>
<name>A0AA88L3M6_ARTSF</name>
<reference evidence="6" key="1">
    <citation type="submission" date="2023-07" db="EMBL/GenBank/DDBJ databases">
        <title>Chromosome-level genome assembly of Artemia franciscana.</title>
        <authorList>
            <person name="Jo E."/>
        </authorList>
    </citation>
    <scope>NUCLEOTIDE SEQUENCE</scope>
    <source>
        <tissue evidence="6">Whole body</tissue>
    </source>
</reference>
<feature type="site" description="Important for substrate specificity" evidence="4">
    <location>
        <position position="171"/>
    </location>
</feature>
<evidence type="ECO:0000313" key="6">
    <source>
        <dbReference type="EMBL" id="KAK2711779.1"/>
    </source>
</evidence>
<dbReference type="AlphaFoldDB" id="A0AA88L3M6"/>
<comment type="pathway">
    <text evidence="4">Amino-acid biosynthesis; L-methionine biosynthesis via salvage pathway; S-methyl-5-thio-alpha-D-ribose 1-phosphate from S-methyl-5'-thioadenosine (phosphorylase route): step 1/1.</text>
</comment>
<evidence type="ECO:0000256" key="4">
    <source>
        <dbReference type="HAMAP-Rule" id="MF_03155"/>
    </source>
</evidence>